<protein>
    <submittedName>
        <fullName evidence="1">Uncharacterized protein</fullName>
    </submittedName>
</protein>
<dbReference type="AlphaFoldDB" id="A0A839Q5V8"/>
<evidence type="ECO:0000313" key="2">
    <source>
        <dbReference type="Proteomes" id="UP000550501"/>
    </source>
</evidence>
<evidence type="ECO:0000313" key="1">
    <source>
        <dbReference type="EMBL" id="MBB2990264.1"/>
    </source>
</evidence>
<comment type="caution">
    <text evidence="1">The sequence shown here is derived from an EMBL/GenBank/DDBJ whole genome shotgun (WGS) entry which is preliminary data.</text>
</comment>
<dbReference type="RefSeq" id="WP_183467519.1">
    <property type="nucleotide sequence ID" value="NZ_JACHVU010000003.1"/>
</dbReference>
<dbReference type="EMBL" id="JACHVU010000003">
    <property type="protein sequence ID" value="MBB2990264.1"/>
    <property type="molecule type" value="Genomic_DNA"/>
</dbReference>
<name>A0A839Q5V8_MYCIR</name>
<proteinExistence type="predicted"/>
<gene>
    <name evidence="1" type="ORF">FHR72_001732</name>
</gene>
<reference evidence="1 2" key="1">
    <citation type="submission" date="2020-08" db="EMBL/GenBank/DDBJ databases">
        <title>The Agave Microbiome: Exploring the role of microbial communities in plant adaptations to desert environments.</title>
        <authorList>
            <person name="Partida-Martinez L.P."/>
        </authorList>
    </citation>
    <scope>NUCLEOTIDE SEQUENCE [LARGE SCALE GENOMIC DNA]</scope>
    <source>
        <strain evidence="1 2">AT2.18</strain>
    </source>
</reference>
<dbReference type="Proteomes" id="UP000550501">
    <property type="component" value="Unassembled WGS sequence"/>
</dbReference>
<accession>A0A839Q5V8</accession>
<keyword evidence="2" id="KW-1185">Reference proteome</keyword>
<organism evidence="1 2">
    <name type="scientific">Mycolicibacterium iranicum</name>
    <name type="common">Mycobacterium iranicum</name>
    <dbReference type="NCBI Taxonomy" id="912594"/>
    <lineage>
        <taxon>Bacteria</taxon>
        <taxon>Bacillati</taxon>
        <taxon>Actinomycetota</taxon>
        <taxon>Actinomycetes</taxon>
        <taxon>Mycobacteriales</taxon>
        <taxon>Mycobacteriaceae</taxon>
        <taxon>Mycolicibacterium</taxon>
    </lineage>
</organism>
<sequence length="140" mass="14966">MNPQPPQLVPLMLVAHEIGGDANALAAKLGDTVVLDGIGIRCLTADLAREVIADHRAAVAAERDRRRAEAAEARRRPDPLRERVRALAAQQERFGGADLPALAVMTAGDIEGRLEVSSKHLDELLTGDPHYHSLSGKGAQ</sequence>